<evidence type="ECO:0000256" key="3">
    <source>
        <dbReference type="ARBA" id="ARBA00023015"/>
    </source>
</evidence>
<keyword evidence="3" id="KW-0805">Transcription regulation</keyword>
<evidence type="ECO:0000256" key="5">
    <source>
        <dbReference type="ARBA" id="ARBA00023163"/>
    </source>
</evidence>
<evidence type="ECO:0000256" key="7">
    <source>
        <dbReference type="SAM" id="MobiDB-lite"/>
    </source>
</evidence>
<dbReference type="SUPFAM" id="SSF46785">
    <property type="entry name" value="Winged helix' DNA-binding domain"/>
    <property type="match status" value="1"/>
</dbReference>
<feature type="compositionally biased region" description="Polar residues" evidence="7">
    <location>
        <begin position="8"/>
        <end position="44"/>
    </location>
</feature>
<dbReference type="InterPro" id="IPR036388">
    <property type="entry name" value="WH-like_DNA-bd_sf"/>
</dbReference>
<feature type="region of interest" description="Disordered" evidence="7">
    <location>
        <begin position="235"/>
        <end position="279"/>
    </location>
</feature>
<protein>
    <recommendedName>
        <fullName evidence="8">Fork-head domain-containing protein</fullName>
    </recommendedName>
</protein>
<dbReference type="GO" id="GO:0003700">
    <property type="term" value="F:DNA-binding transcription factor activity"/>
    <property type="evidence" value="ECO:0007669"/>
    <property type="project" value="InterPro"/>
</dbReference>
<dbReference type="InterPro" id="IPR036390">
    <property type="entry name" value="WH_DNA-bd_sf"/>
</dbReference>
<keyword evidence="5" id="KW-0804">Transcription</keyword>
<evidence type="ECO:0000259" key="8">
    <source>
        <dbReference type="PROSITE" id="PS50039"/>
    </source>
</evidence>
<evidence type="ECO:0000256" key="4">
    <source>
        <dbReference type="ARBA" id="ARBA00023125"/>
    </source>
</evidence>
<reference evidence="9 10" key="1">
    <citation type="submission" date="2020-04" db="EMBL/GenBank/DDBJ databases">
        <authorList>
            <person name="Alioto T."/>
            <person name="Alioto T."/>
            <person name="Gomez Garrido J."/>
        </authorList>
    </citation>
    <scope>NUCLEOTIDE SEQUENCE [LARGE SCALE GENOMIC DNA]</scope>
</reference>
<sequence length="469" mass="55356">MVHPEVNNDFNNQRSEAMTNGAVQQTPLTANPQERNEHLTQPQYQLDVEPSTYYQDQFAPEEQPSYYQQGRQLHQQQLQQHNHQQQLHEQHPQHQHHQQQQHLHHQQQQPQQHHQQQPHEQQQPQQHQEVNKNLEKKRNTSRNNEWGNKSYAELITQAILSPPDQRLTLSEIYDYLIKHFPYFAGKSASGDNGWQNSIRHNLSLHNFFKRTPNENPTKTSWWSIDFDTLMLKKNARKRRTGTENKSRRKKRVEPDQVPPIQSHPQQDQRNYYPPPQDTDLQWLTQQSNENSSGIQQQQLSHYQNNAQFNSNPIFNHGRGEMNYQQPPGMYTQNFQPIQSPREQMPGQNLQMQQMPMLQTAMPLQQQQHQQMAPLQNPPVGQQYFPSEFDIYLQENCSFGQSLQNFCAEHESQGLVNRNKPLPLPESTLPIGDEIQLEPSFLVTLSDEELAKYAWILNEDEFTKYEDLDL</sequence>
<comment type="subcellular location">
    <subcellularLocation>
        <location evidence="1">Cytoplasm</location>
    </subcellularLocation>
    <subcellularLocation>
        <location evidence="6">Nucleus</location>
    </subcellularLocation>
</comment>
<dbReference type="CDD" id="cd20032">
    <property type="entry name" value="FH_FOXO"/>
    <property type="match status" value="1"/>
</dbReference>
<feature type="compositionally biased region" description="Low complexity" evidence="7">
    <location>
        <begin position="72"/>
        <end position="85"/>
    </location>
</feature>
<feature type="compositionally biased region" description="Low complexity" evidence="7">
    <location>
        <begin position="106"/>
        <end position="128"/>
    </location>
</feature>
<keyword evidence="2" id="KW-0963">Cytoplasm</keyword>
<evidence type="ECO:0000313" key="9">
    <source>
        <dbReference type="EMBL" id="CAB3362806.1"/>
    </source>
</evidence>
<feature type="compositionally biased region" description="Basic residues" evidence="7">
    <location>
        <begin position="93"/>
        <end position="105"/>
    </location>
</feature>
<organism evidence="9 10">
    <name type="scientific">Cloeon dipterum</name>
    <dbReference type="NCBI Taxonomy" id="197152"/>
    <lineage>
        <taxon>Eukaryota</taxon>
        <taxon>Metazoa</taxon>
        <taxon>Ecdysozoa</taxon>
        <taxon>Arthropoda</taxon>
        <taxon>Hexapoda</taxon>
        <taxon>Insecta</taxon>
        <taxon>Pterygota</taxon>
        <taxon>Palaeoptera</taxon>
        <taxon>Ephemeroptera</taxon>
        <taxon>Pisciforma</taxon>
        <taxon>Baetidae</taxon>
        <taxon>Cloeon</taxon>
    </lineage>
</organism>
<evidence type="ECO:0000256" key="1">
    <source>
        <dbReference type="ARBA" id="ARBA00004496"/>
    </source>
</evidence>
<dbReference type="GO" id="GO:0005634">
    <property type="term" value="C:nucleus"/>
    <property type="evidence" value="ECO:0007669"/>
    <property type="project" value="UniProtKB-SubCell"/>
</dbReference>
<dbReference type="PANTHER" id="PTHR45767">
    <property type="entry name" value="FORKHEAD BOX PROTEIN O"/>
    <property type="match status" value="1"/>
</dbReference>
<dbReference type="OrthoDB" id="5954824at2759"/>
<dbReference type="AlphaFoldDB" id="A0A8S1BTJ2"/>
<dbReference type="PROSITE" id="PS50039">
    <property type="entry name" value="FORK_HEAD_3"/>
    <property type="match status" value="1"/>
</dbReference>
<dbReference type="PRINTS" id="PR00053">
    <property type="entry name" value="FORKHEAD"/>
</dbReference>
<dbReference type="PROSITE" id="PS00658">
    <property type="entry name" value="FORK_HEAD_2"/>
    <property type="match status" value="1"/>
</dbReference>
<feature type="domain" description="Fork-head" evidence="8">
    <location>
        <begin position="146"/>
        <end position="240"/>
    </location>
</feature>
<dbReference type="Pfam" id="PF00250">
    <property type="entry name" value="Forkhead"/>
    <property type="match status" value="1"/>
</dbReference>
<dbReference type="InterPro" id="IPR030456">
    <property type="entry name" value="TF_fork_head_CS_2"/>
</dbReference>
<evidence type="ECO:0000256" key="6">
    <source>
        <dbReference type="PROSITE-ProRule" id="PRU00089"/>
    </source>
</evidence>
<feature type="region of interest" description="Disordered" evidence="7">
    <location>
        <begin position="63"/>
        <end position="145"/>
    </location>
</feature>
<accession>A0A8S1BTJ2</accession>
<keyword evidence="4 6" id="KW-0238">DNA-binding</keyword>
<name>A0A8S1BTJ2_9INSE</name>
<evidence type="ECO:0000256" key="2">
    <source>
        <dbReference type="ARBA" id="ARBA00022490"/>
    </source>
</evidence>
<proteinExistence type="predicted"/>
<dbReference type="SMART" id="SM00339">
    <property type="entry name" value="FH"/>
    <property type="match status" value="1"/>
</dbReference>
<dbReference type="GO" id="GO:0043565">
    <property type="term" value="F:sequence-specific DNA binding"/>
    <property type="evidence" value="ECO:0007669"/>
    <property type="project" value="InterPro"/>
</dbReference>
<keyword evidence="6" id="KW-0539">Nucleus</keyword>
<evidence type="ECO:0000313" key="10">
    <source>
        <dbReference type="Proteomes" id="UP000494165"/>
    </source>
</evidence>
<dbReference type="Gene3D" id="1.10.10.10">
    <property type="entry name" value="Winged helix-like DNA-binding domain superfamily/Winged helix DNA-binding domain"/>
    <property type="match status" value="1"/>
</dbReference>
<dbReference type="Proteomes" id="UP000494165">
    <property type="component" value="Unassembled WGS sequence"/>
</dbReference>
<keyword evidence="10" id="KW-1185">Reference proteome</keyword>
<feature type="region of interest" description="Disordered" evidence="7">
    <location>
        <begin position="1"/>
        <end position="46"/>
    </location>
</feature>
<dbReference type="EMBL" id="CADEPI010000010">
    <property type="protein sequence ID" value="CAB3362806.1"/>
    <property type="molecule type" value="Genomic_DNA"/>
</dbReference>
<feature type="DNA-binding region" description="Fork-head" evidence="6">
    <location>
        <begin position="146"/>
        <end position="240"/>
    </location>
</feature>
<comment type="caution">
    <text evidence="9">The sequence shown here is derived from an EMBL/GenBank/DDBJ whole genome shotgun (WGS) entry which is preliminary data.</text>
</comment>
<gene>
    <name evidence="9" type="ORF">CLODIP_2_CD15471</name>
</gene>
<dbReference type="InterPro" id="IPR001766">
    <property type="entry name" value="Fork_head_dom"/>
</dbReference>
<dbReference type="GO" id="GO:0005737">
    <property type="term" value="C:cytoplasm"/>
    <property type="evidence" value="ECO:0007669"/>
    <property type="project" value="UniProtKB-SubCell"/>
</dbReference>
<feature type="compositionally biased region" description="Basic and acidic residues" evidence="7">
    <location>
        <begin position="129"/>
        <end position="138"/>
    </location>
</feature>